<evidence type="ECO:0008006" key="3">
    <source>
        <dbReference type="Google" id="ProtNLM"/>
    </source>
</evidence>
<accession>A0A344TJP0</accession>
<name>A0A344TJP0_9BACT</name>
<sequence>MNDLGHIIQNEWLALPQRFPEIQLDEYIVMPNHFHGIICLAEANTVSDPIADAKTKIGIEVSGAPPRPHPTLGDIICAFKSLVFKRYYDLIRQNNLHKIAKCWQRNYWGRIIRNNREFDNIRHYIVMNPEKWAEDSDNLDLLLTRMTERKDR</sequence>
<dbReference type="PANTHER" id="PTHR36966:SF1">
    <property type="entry name" value="REP-ASSOCIATED TYROSINE TRANSPOSASE"/>
    <property type="match status" value="1"/>
</dbReference>
<dbReference type="EMBL" id="CP030850">
    <property type="protein sequence ID" value="AXE18861.1"/>
    <property type="molecule type" value="Genomic_DNA"/>
</dbReference>
<protein>
    <recommendedName>
        <fullName evidence="3">Transposase IS200-like domain-containing protein</fullName>
    </recommendedName>
</protein>
<evidence type="ECO:0000313" key="2">
    <source>
        <dbReference type="Proteomes" id="UP000251993"/>
    </source>
</evidence>
<dbReference type="AlphaFoldDB" id="A0A344TJP0"/>
<dbReference type="OrthoDB" id="9794403at2"/>
<dbReference type="SUPFAM" id="SSF143422">
    <property type="entry name" value="Transposase IS200-like"/>
    <property type="match status" value="1"/>
</dbReference>
<dbReference type="InterPro" id="IPR052715">
    <property type="entry name" value="RAYT_transposase"/>
</dbReference>
<evidence type="ECO:0000313" key="1">
    <source>
        <dbReference type="EMBL" id="AXE18861.1"/>
    </source>
</evidence>
<dbReference type="GO" id="GO:0043565">
    <property type="term" value="F:sequence-specific DNA binding"/>
    <property type="evidence" value="ECO:0007669"/>
    <property type="project" value="TreeGrafter"/>
</dbReference>
<dbReference type="PANTHER" id="PTHR36966">
    <property type="entry name" value="REP-ASSOCIATED TYROSINE TRANSPOSASE"/>
    <property type="match status" value="1"/>
</dbReference>
<dbReference type="GO" id="GO:0006313">
    <property type="term" value="P:DNA transposition"/>
    <property type="evidence" value="ECO:0007669"/>
    <property type="project" value="InterPro"/>
</dbReference>
<reference evidence="1 2" key="1">
    <citation type="submission" date="2018-07" db="EMBL/GenBank/DDBJ databases">
        <title>Genome sequencing of Runella.</title>
        <authorList>
            <person name="Baek M.-G."/>
            <person name="Yi H."/>
        </authorList>
    </citation>
    <scope>NUCLEOTIDE SEQUENCE [LARGE SCALE GENOMIC DNA]</scope>
    <source>
        <strain evidence="1 2">HYN0085</strain>
    </source>
</reference>
<organism evidence="1 2">
    <name type="scientific">Runella rosea</name>
    <dbReference type="NCBI Taxonomy" id="2259595"/>
    <lineage>
        <taxon>Bacteria</taxon>
        <taxon>Pseudomonadati</taxon>
        <taxon>Bacteroidota</taxon>
        <taxon>Cytophagia</taxon>
        <taxon>Cytophagales</taxon>
        <taxon>Spirosomataceae</taxon>
        <taxon>Runella</taxon>
    </lineage>
</organism>
<keyword evidence="2" id="KW-1185">Reference proteome</keyword>
<gene>
    <name evidence="1" type="ORF">DR864_14435</name>
</gene>
<dbReference type="InterPro" id="IPR036515">
    <property type="entry name" value="Transposase_17_sf"/>
</dbReference>
<dbReference type="Gene3D" id="3.30.70.1290">
    <property type="entry name" value="Transposase IS200-like"/>
    <property type="match status" value="1"/>
</dbReference>
<proteinExistence type="predicted"/>
<dbReference type="GO" id="GO:0004803">
    <property type="term" value="F:transposase activity"/>
    <property type="evidence" value="ECO:0007669"/>
    <property type="project" value="InterPro"/>
</dbReference>
<dbReference type="Proteomes" id="UP000251993">
    <property type="component" value="Chromosome"/>
</dbReference>
<dbReference type="KEGG" id="run:DR864_14435"/>